<dbReference type="NCBIfam" id="TIGR02563">
    <property type="entry name" value="cas_Csy4"/>
    <property type="match status" value="1"/>
</dbReference>
<gene>
    <name evidence="1" type="primary">cas6f</name>
    <name evidence="1" type="ORF">XhyaCFBP1156_19750</name>
</gene>
<dbReference type="Gene3D" id="3.30.70.2540">
    <property type="entry name" value="CRISPR-associated endoribonuclease Cas6/Csy4"/>
    <property type="match status" value="1"/>
</dbReference>
<keyword evidence="2" id="KW-1185">Reference proteome</keyword>
<dbReference type="Proteomes" id="UP000238261">
    <property type="component" value="Unassembled WGS sequence"/>
</dbReference>
<dbReference type="AlphaFoldDB" id="A0A2S7EPV0"/>
<evidence type="ECO:0000313" key="1">
    <source>
        <dbReference type="EMBL" id="PPU94807.1"/>
    </source>
</evidence>
<dbReference type="GO" id="GO:0043571">
    <property type="term" value="P:maintenance of CRISPR repeat elements"/>
    <property type="evidence" value="ECO:0007669"/>
    <property type="project" value="InterPro"/>
</dbReference>
<evidence type="ECO:0000313" key="2">
    <source>
        <dbReference type="Proteomes" id="UP000238261"/>
    </source>
</evidence>
<organism evidence="1 2">
    <name type="scientific">Xanthomonas hyacinthi</name>
    <dbReference type="NCBI Taxonomy" id="56455"/>
    <lineage>
        <taxon>Bacteria</taxon>
        <taxon>Pseudomonadati</taxon>
        <taxon>Pseudomonadota</taxon>
        <taxon>Gammaproteobacteria</taxon>
        <taxon>Lysobacterales</taxon>
        <taxon>Lysobacteraceae</taxon>
        <taxon>Xanthomonas</taxon>
    </lineage>
</organism>
<dbReference type="EMBL" id="MDEG01000034">
    <property type="protein sequence ID" value="PPU94807.1"/>
    <property type="molecule type" value="Genomic_DNA"/>
</dbReference>
<dbReference type="RefSeq" id="WP_046978246.1">
    <property type="nucleotide sequence ID" value="NZ_CP043476.1"/>
</dbReference>
<dbReference type="InterPro" id="IPR013396">
    <property type="entry name" value="CRISPR-assoc_prot_Csy4"/>
</dbReference>
<proteinExistence type="predicted"/>
<accession>A0A2S7EPV0</accession>
<dbReference type="Pfam" id="PF09618">
    <property type="entry name" value="Cas_Csy4"/>
    <property type="match status" value="1"/>
</dbReference>
<dbReference type="InterPro" id="IPR042564">
    <property type="entry name" value="CRISPR-Cas6/Csy4_sf"/>
</dbReference>
<name>A0A2S7EPV0_9XANT</name>
<reference evidence="2" key="1">
    <citation type="submission" date="2016-08" db="EMBL/GenBank/DDBJ databases">
        <authorList>
            <person name="Merda D."/>
            <person name="Briand M."/>
            <person name="Taghouti G."/>
            <person name="Carrere S."/>
            <person name="Gouzy J."/>
            <person name="Portier P."/>
            <person name="Jacques M.-A."/>
            <person name="Fischer-Le Saux M."/>
        </authorList>
    </citation>
    <scope>NUCLEOTIDE SEQUENCE [LARGE SCALE GENOMIC DNA]</scope>
    <source>
        <strain evidence="2">CFBP1156</strain>
    </source>
</reference>
<dbReference type="GO" id="GO:0004519">
    <property type="term" value="F:endonuclease activity"/>
    <property type="evidence" value="ECO:0007669"/>
    <property type="project" value="InterPro"/>
</dbReference>
<dbReference type="OrthoDB" id="259831at2"/>
<protein>
    <submittedName>
        <fullName evidence="1">Type I-F CRISPR-associated endoribonuclease Cas6/Csy4</fullName>
    </submittedName>
</protein>
<dbReference type="CDD" id="cd09739">
    <property type="entry name" value="Cas6_I-F"/>
    <property type="match status" value="1"/>
</dbReference>
<sequence>MQHYLDLHLRPDPDIAPHHLMGALYARLHRGLVELGTSHIGVSFPGHDDKAPSLGSHLRLHGTESALQGLMATSWLQGMGDHLSISGIALVPDGTSHRQVTRVQAKSSPARLRRRAMRRHGWDADTAAERLPDAAAERLRLPFITLGSRSTGQAAFPLFIRHGPMLQEARRGPFNSYGLSHEATVPWF</sequence>
<comment type="caution">
    <text evidence="1">The sequence shown here is derived from an EMBL/GenBank/DDBJ whole genome shotgun (WGS) entry which is preliminary data.</text>
</comment>